<dbReference type="PANTHER" id="PTHR12126">
    <property type="entry name" value="NADH-UBIQUINONE OXIDOREDUCTASE 39 KDA SUBUNIT-RELATED"/>
    <property type="match status" value="1"/>
</dbReference>
<dbReference type="Pfam" id="PF01370">
    <property type="entry name" value="Epimerase"/>
    <property type="match status" value="1"/>
</dbReference>
<dbReference type="InterPro" id="IPR051207">
    <property type="entry name" value="ComplexI_NDUFA9_subunit"/>
</dbReference>
<proteinExistence type="predicted"/>
<dbReference type="Proteomes" id="UP000236724">
    <property type="component" value="Unassembled WGS sequence"/>
</dbReference>
<evidence type="ECO:0000313" key="4">
    <source>
        <dbReference type="Proteomes" id="UP000236724"/>
    </source>
</evidence>
<accession>A0A1H6FDN3</accession>
<evidence type="ECO:0000256" key="1">
    <source>
        <dbReference type="SAM" id="Phobius"/>
    </source>
</evidence>
<evidence type="ECO:0000313" key="3">
    <source>
        <dbReference type="EMBL" id="SEH07145.1"/>
    </source>
</evidence>
<organism evidence="3 4">
    <name type="scientific">Candidatus Venteria ishoeyi</name>
    <dbReference type="NCBI Taxonomy" id="1899563"/>
    <lineage>
        <taxon>Bacteria</taxon>
        <taxon>Pseudomonadati</taxon>
        <taxon>Pseudomonadota</taxon>
        <taxon>Gammaproteobacteria</taxon>
        <taxon>Thiotrichales</taxon>
        <taxon>Thiotrichaceae</taxon>
        <taxon>Venteria</taxon>
    </lineage>
</organism>
<dbReference type="Gene3D" id="3.40.50.720">
    <property type="entry name" value="NAD(P)-binding Rossmann-like Domain"/>
    <property type="match status" value="1"/>
</dbReference>
<keyword evidence="4" id="KW-1185">Reference proteome</keyword>
<keyword evidence="1" id="KW-0472">Membrane</keyword>
<name>A0A1H6FDN3_9GAMM</name>
<gene>
    <name evidence="3" type="ORF">MBHS_03019</name>
</gene>
<dbReference type="InterPro" id="IPR001509">
    <property type="entry name" value="Epimerase_deHydtase"/>
</dbReference>
<dbReference type="PANTHER" id="PTHR12126:SF11">
    <property type="entry name" value="NADH DEHYDROGENASE [UBIQUINONE] 1 ALPHA SUBCOMPLEX SUBUNIT 9, MITOCHONDRIAL"/>
    <property type="match status" value="1"/>
</dbReference>
<keyword evidence="1" id="KW-0812">Transmembrane</keyword>
<dbReference type="EMBL" id="FMSV02000515">
    <property type="protein sequence ID" value="SEH07145.1"/>
    <property type="molecule type" value="Genomic_DNA"/>
</dbReference>
<protein>
    <submittedName>
        <fullName evidence="3">NAD dependent epimerase/dehydratase family protein</fullName>
    </submittedName>
</protein>
<dbReference type="InterPro" id="IPR036291">
    <property type="entry name" value="NAD(P)-bd_dom_sf"/>
</dbReference>
<reference evidence="3 4" key="1">
    <citation type="submission" date="2016-10" db="EMBL/GenBank/DDBJ databases">
        <authorList>
            <person name="de Groot N.N."/>
        </authorList>
    </citation>
    <scope>NUCLEOTIDE SEQUENCE [LARGE SCALE GENOMIC DNA]</scope>
    <source>
        <strain evidence="3">MBHS1</strain>
    </source>
</reference>
<feature type="transmembrane region" description="Helical" evidence="1">
    <location>
        <begin position="223"/>
        <end position="242"/>
    </location>
</feature>
<dbReference type="AlphaFoldDB" id="A0A1H6FDN3"/>
<evidence type="ECO:0000259" key="2">
    <source>
        <dbReference type="Pfam" id="PF01370"/>
    </source>
</evidence>
<feature type="domain" description="NAD-dependent epimerase/dehydratase" evidence="2">
    <location>
        <begin position="1"/>
        <end position="198"/>
    </location>
</feature>
<sequence>MGQNLVVRLKEKGYKNLLVIDKHAHNLAILSTMHPDVSTITADLAEPGTWIESLQGCACLIMLQARITGKTREAFIHDTIDSTRAVLGAVHKWQIPYIVHISSSVVVSAADDDYTQTKKDQEKMVVESGIKYCVLRPTLMFGWFDPKHLGWLARFMEKTPVFPIPGDGRFMRQPLYNKDFCEMIIHCMEQQPEATVYDIVGDQKIDYIDIIRAIKKVKRLKTLIIKLPMWFFALLMRIYALFSKYPPFTVDQLKALTAGDDFKGIDTEKQFGIKQTPFEQAIDETYNDKRYAKVSLQRTGIGK</sequence>
<dbReference type="GO" id="GO:0044877">
    <property type="term" value="F:protein-containing complex binding"/>
    <property type="evidence" value="ECO:0007669"/>
    <property type="project" value="TreeGrafter"/>
</dbReference>
<keyword evidence="1" id="KW-1133">Transmembrane helix</keyword>
<dbReference type="SUPFAM" id="SSF51735">
    <property type="entry name" value="NAD(P)-binding Rossmann-fold domains"/>
    <property type="match status" value="1"/>
</dbReference>